<dbReference type="HAMAP" id="MF_01080">
    <property type="entry name" value="TruB_bact"/>
    <property type="match status" value="1"/>
</dbReference>
<dbReference type="EC" id="5.4.99.25" evidence="2"/>
<dbReference type="InterPro" id="IPR014780">
    <property type="entry name" value="tRNA_psdUridine_synth_TruB"/>
</dbReference>
<evidence type="ECO:0000256" key="4">
    <source>
        <dbReference type="ARBA" id="ARBA00023235"/>
    </source>
</evidence>
<keyword evidence="3" id="KW-0819">tRNA processing</keyword>
<reference evidence="8" key="1">
    <citation type="journal article" date="2019" name="Plant J.">
        <title>Chlorella vulgaris genome assembly and annotation reveals the molecular basis for metabolic acclimation to high light conditions.</title>
        <authorList>
            <person name="Cecchin M."/>
            <person name="Marcolungo L."/>
            <person name="Rossato M."/>
            <person name="Girolomoni L."/>
            <person name="Cosentino E."/>
            <person name="Cuine S."/>
            <person name="Li-Beisson Y."/>
            <person name="Delledonne M."/>
            <person name="Ballottari M."/>
        </authorList>
    </citation>
    <scope>NUCLEOTIDE SEQUENCE</scope>
    <source>
        <strain evidence="8">211/11P</strain>
    </source>
</reference>
<dbReference type="Gene3D" id="3.30.2350.10">
    <property type="entry name" value="Pseudouridine synthase"/>
    <property type="match status" value="1"/>
</dbReference>
<evidence type="ECO:0000256" key="1">
    <source>
        <dbReference type="ARBA" id="ARBA00008999"/>
    </source>
</evidence>
<comment type="caution">
    <text evidence="8">The sequence shown here is derived from an EMBL/GenBank/DDBJ whole genome shotgun (WGS) entry which is preliminary data.</text>
</comment>
<dbReference type="AlphaFoldDB" id="A0A9D4Z161"/>
<dbReference type="GO" id="GO:1990481">
    <property type="term" value="P:mRNA pseudouridine synthesis"/>
    <property type="evidence" value="ECO:0007669"/>
    <property type="project" value="TreeGrafter"/>
</dbReference>
<organism evidence="8 9">
    <name type="scientific">Chlorella vulgaris</name>
    <name type="common">Green alga</name>
    <dbReference type="NCBI Taxonomy" id="3077"/>
    <lineage>
        <taxon>Eukaryota</taxon>
        <taxon>Viridiplantae</taxon>
        <taxon>Chlorophyta</taxon>
        <taxon>core chlorophytes</taxon>
        <taxon>Trebouxiophyceae</taxon>
        <taxon>Chlorellales</taxon>
        <taxon>Chlorellaceae</taxon>
        <taxon>Chlorella clade</taxon>
        <taxon>Chlorella</taxon>
    </lineage>
</organism>
<sequence length="368" mass="39814">MASRLLSGSLAAGCRKRLATSVSVPPPPLQRQRGNHTTTAHCSASKTSTPLEEAVSQQTAAGPQKPEQQLAMDSPTGSVPKKQKHLVMPSPVLPPKVPADPSAWDNAMLLVDKPKGWTSFDVCGKLRPAIAALLRRKNRDVKVGHAGTLDPMATGLLIVCVGRGTKAVDSFMAMRKEYSGTLRLGEGTPSFDAESPVEQRAPWEHITDEDLLRVREGLVGEIQQLPPMYSAIKVGGQKLYEAARKGQEVERQPRTVTVECFDLQRDATDAQSVHFRVVCSKGTYIRSLAHDLGAALGSAAHLTALRRDAIGTHSVVGAWDVQQLAQQLYAQRDERNEQQAKQEQQALEQEQEQAAVTAAEDGDGLTPS</sequence>
<dbReference type="NCBIfam" id="TIGR00431">
    <property type="entry name" value="TruB"/>
    <property type="match status" value="1"/>
</dbReference>
<feature type="domain" description="Pseudouridine synthase II N-terminal" evidence="6">
    <location>
        <begin position="136"/>
        <end position="285"/>
    </location>
</feature>
<keyword evidence="9" id="KW-1185">Reference proteome</keyword>
<accession>A0A9D4Z161</accession>
<name>A0A9D4Z161_CHLVU</name>
<dbReference type="GO" id="GO:0006400">
    <property type="term" value="P:tRNA modification"/>
    <property type="evidence" value="ECO:0007669"/>
    <property type="project" value="TreeGrafter"/>
</dbReference>
<dbReference type="Proteomes" id="UP001055712">
    <property type="component" value="Unassembled WGS sequence"/>
</dbReference>
<evidence type="ECO:0000256" key="5">
    <source>
        <dbReference type="SAM" id="MobiDB-lite"/>
    </source>
</evidence>
<dbReference type="PANTHER" id="PTHR13767:SF2">
    <property type="entry name" value="PSEUDOURIDYLATE SYNTHASE TRUB1"/>
    <property type="match status" value="1"/>
</dbReference>
<evidence type="ECO:0000256" key="3">
    <source>
        <dbReference type="ARBA" id="ARBA00022694"/>
    </source>
</evidence>
<dbReference type="PANTHER" id="PTHR13767">
    <property type="entry name" value="TRNA-PSEUDOURIDINE SYNTHASE"/>
    <property type="match status" value="1"/>
</dbReference>
<dbReference type="Pfam" id="PF01509">
    <property type="entry name" value="TruB_N"/>
    <property type="match status" value="1"/>
</dbReference>
<dbReference type="CDD" id="cd02573">
    <property type="entry name" value="PseudoU_synth_EcTruB"/>
    <property type="match status" value="1"/>
</dbReference>
<dbReference type="Pfam" id="PF16198">
    <property type="entry name" value="TruB_C_2"/>
    <property type="match status" value="1"/>
</dbReference>
<keyword evidence="4" id="KW-0413">Isomerase</keyword>
<protein>
    <recommendedName>
        <fullName evidence="2">tRNA pseudouridine(55) synthase</fullName>
        <ecNumber evidence="2">5.4.99.25</ecNumber>
    </recommendedName>
</protein>
<evidence type="ECO:0000259" key="7">
    <source>
        <dbReference type="Pfam" id="PF16198"/>
    </source>
</evidence>
<feature type="compositionally biased region" description="Low complexity" evidence="5">
    <location>
        <begin position="341"/>
        <end position="359"/>
    </location>
</feature>
<feature type="domain" description="tRNA pseudouridylate synthase B C-terminal" evidence="7">
    <location>
        <begin position="286"/>
        <end position="338"/>
    </location>
</feature>
<feature type="region of interest" description="Disordered" evidence="5">
    <location>
        <begin position="1"/>
        <end position="84"/>
    </location>
</feature>
<dbReference type="GO" id="GO:0005634">
    <property type="term" value="C:nucleus"/>
    <property type="evidence" value="ECO:0007669"/>
    <property type="project" value="TreeGrafter"/>
</dbReference>
<dbReference type="InterPro" id="IPR002501">
    <property type="entry name" value="PsdUridine_synth_N"/>
</dbReference>
<comment type="similarity">
    <text evidence="1">Belongs to the pseudouridine synthase TruB family.</text>
</comment>
<dbReference type="OrthoDB" id="9995526at2759"/>
<dbReference type="SUPFAM" id="SSF55120">
    <property type="entry name" value="Pseudouridine synthase"/>
    <property type="match status" value="1"/>
</dbReference>
<evidence type="ECO:0000313" key="8">
    <source>
        <dbReference type="EMBL" id="KAI3438008.1"/>
    </source>
</evidence>
<gene>
    <name evidence="8" type="ORF">D9Q98_000451</name>
</gene>
<feature type="region of interest" description="Disordered" evidence="5">
    <location>
        <begin position="333"/>
        <end position="368"/>
    </location>
</feature>
<dbReference type="InterPro" id="IPR032819">
    <property type="entry name" value="TruB_C"/>
</dbReference>
<evidence type="ECO:0000313" key="9">
    <source>
        <dbReference type="Proteomes" id="UP001055712"/>
    </source>
</evidence>
<feature type="compositionally biased region" description="Polar residues" evidence="5">
    <location>
        <begin position="35"/>
        <end position="61"/>
    </location>
</feature>
<evidence type="ECO:0000256" key="2">
    <source>
        <dbReference type="ARBA" id="ARBA00012787"/>
    </source>
</evidence>
<dbReference type="EMBL" id="SIDB01000001">
    <property type="protein sequence ID" value="KAI3438008.1"/>
    <property type="molecule type" value="Genomic_DNA"/>
</dbReference>
<dbReference type="GO" id="GO:0003723">
    <property type="term" value="F:RNA binding"/>
    <property type="evidence" value="ECO:0007669"/>
    <property type="project" value="InterPro"/>
</dbReference>
<proteinExistence type="inferred from homology"/>
<dbReference type="InterPro" id="IPR020103">
    <property type="entry name" value="PsdUridine_synth_cat_dom_sf"/>
</dbReference>
<reference evidence="8" key="2">
    <citation type="submission" date="2020-11" db="EMBL/GenBank/DDBJ databases">
        <authorList>
            <person name="Cecchin M."/>
            <person name="Marcolungo L."/>
            <person name="Rossato M."/>
            <person name="Girolomoni L."/>
            <person name="Cosentino E."/>
            <person name="Cuine S."/>
            <person name="Li-Beisson Y."/>
            <person name="Delledonne M."/>
            <person name="Ballottari M."/>
        </authorList>
    </citation>
    <scope>NUCLEOTIDE SEQUENCE</scope>
    <source>
        <strain evidence="8">211/11P</strain>
        <tissue evidence="8">Whole cell</tissue>
    </source>
</reference>
<evidence type="ECO:0000259" key="6">
    <source>
        <dbReference type="Pfam" id="PF01509"/>
    </source>
</evidence>
<dbReference type="GO" id="GO:0160148">
    <property type="term" value="F:tRNA pseudouridine(55) synthase activity"/>
    <property type="evidence" value="ECO:0007669"/>
    <property type="project" value="UniProtKB-EC"/>
</dbReference>